<dbReference type="HOGENOM" id="CLU_2342602_0_0_6"/>
<name>E1SPP4_FERBD</name>
<dbReference type="KEGG" id="fbl:Fbal_0494"/>
<proteinExistence type="predicted"/>
<dbReference type="EMBL" id="CP002209">
    <property type="protein sequence ID" value="ADN74708.1"/>
    <property type="molecule type" value="Genomic_DNA"/>
</dbReference>
<dbReference type="Proteomes" id="UP000006683">
    <property type="component" value="Chromosome"/>
</dbReference>
<reference evidence="1 2" key="1">
    <citation type="journal article" date="2010" name="Stand. Genomic Sci.">
        <title>Complete genome sequence of Ferrimonas balearica type strain (PAT).</title>
        <authorList>
            <person name="Nolan M."/>
            <person name="Sikorski J."/>
            <person name="Davenport K."/>
            <person name="Lucas S."/>
            <person name="Glavina Del Rio T."/>
            <person name="Tice H."/>
            <person name="Cheng J."/>
            <person name="Goodwin L."/>
            <person name="Pitluck S."/>
            <person name="Liolios K."/>
            <person name="Ivanova N."/>
            <person name="Mavromatis K."/>
            <person name="Ovchinnikova G."/>
            <person name="Pati A."/>
            <person name="Chen A."/>
            <person name="Palaniappan K."/>
            <person name="Land M."/>
            <person name="Hauser L."/>
            <person name="Chang Y."/>
            <person name="Jeffries C."/>
            <person name="Tapia R."/>
            <person name="Brettin T."/>
            <person name="Detter J."/>
            <person name="Han C."/>
            <person name="Yasawong M."/>
            <person name="Rohde M."/>
            <person name="Tindall B."/>
            <person name="Goker M."/>
            <person name="Woyke T."/>
            <person name="Bristow J."/>
            <person name="Eisen J."/>
            <person name="Markowitz V."/>
            <person name="Hugenholtz P."/>
            <person name="Kyrpides N."/>
            <person name="Klenk H."/>
            <person name="Lapidus A."/>
        </authorList>
    </citation>
    <scope>NUCLEOTIDE SEQUENCE [LARGE SCALE GENOMIC DNA]</scope>
    <source>
        <strain evidence="2">DSM 9799 / CCM 4581 / KCTC 23876 / PAT</strain>
    </source>
</reference>
<keyword evidence="2" id="KW-1185">Reference proteome</keyword>
<dbReference type="AlphaFoldDB" id="E1SPP4"/>
<dbReference type="STRING" id="550540.Fbal_0494"/>
<evidence type="ECO:0000313" key="1">
    <source>
        <dbReference type="EMBL" id="ADN74708.1"/>
    </source>
</evidence>
<evidence type="ECO:0000313" key="2">
    <source>
        <dbReference type="Proteomes" id="UP000006683"/>
    </source>
</evidence>
<gene>
    <name evidence="1" type="ordered locus">Fbal_0494</name>
</gene>
<sequence length="97" mass="10970">MVRIPRASAMIMAFWLLAIALVAPAHELSHVHDDITFSEHCDFFAHQAQLQQLFSHQLAPLDPVTPFRWQADTLPLSPWLSLQVAYTARAPPLNSRV</sequence>
<protein>
    <submittedName>
        <fullName evidence="1">Uncharacterized protein</fullName>
    </submittedName>
</protein>
<accession>E1SPP4</accession>
<organism evidence="1 2">
    <name type="scientific">Ferrimonas balearica (strain DSM 9799 / CCM 4581 / KCTC 23876 / PAT)</name>
    <dbReference type="NCBI Taxonomy" id="550540"/>
    <lineage>
        <taxon>Bacteria</taxon>
        <taxon>Pseudomonadati</taxon>
        <taxon>Pseudomonadota</taxon>
        <taxon>Gammaproteobacteria</taxon>
        <taxon>Alteromonadales</taxon>
        <taxon>Ferrimonadaceae</taxon>
        <taxon>Ferrimonas</taxon>
    </lineage>
</organism>